<accession>A0A0B4K841</accession>
<keyword evidence="6" id="KW-1185">Reference proteome</keyword>
<reference evidence="3" key="10">
    <citation type="journal article" date="2015" name="G3 (Bethesda)">
        <title>Gene Model Annotations for Drosophila melanogaster: Impact of High-Throughput Data.</title>
        <authorList>
            <consortium name="FlyBase Consortium"/>
            <person name="Matthews B.B."/>
            <person name="Dos Santos G."/>
            <person name="Crosby M.A."/>
            <person name="Emmert D.B."/>
            <person name="St Pierre S.E."/>
            <person name="Gramates L.S."/>
            <person name="Zhou P."/>
            <person name="Schroeder A.J."/>
            <person name="Falls K."/>
            <person name="Strelets V."/>
            <person name="Russo S.M."/>
            <person name="Gelbart W.M."/>
            <person name="null"/>
        </authorList>
    </citation>
    <scope>NUCLEOTIDE SEQUENCE</scope>
</reference>
<reference evidence="3 6" key="9">
    <citation type="journal article" date="2007" name="Science">
        <title>Sequence finishing and mapping of Drosophila melanogaster heterochromatin.</title>
        <authorList>
            <person name="Hoskins R.A."/>
            <person name="Carlson J.W."/>
            <person name="Kennedy C."/>
            <person name="Acevedo D."/>
            <person name="Evans-Holm M."/>
            <person name="Frise E."/>
            <person name="Wan K.H."/>
            <person name="Park S."/>
            <person name="Mendez-Lago M."/>
            <person name="Rossi F."/>
            <person name="Villasante A."/>
            <person name="Dimitri P."/>
            <person name="Karpen G.H."/>
            <person name="Celniker S.E."/>
        </authorList>
    </citation>
    <scope>NUCLEOTIDE SEQUENCE [LARGE SCALE GENOMIC DNA]</scope>
    <source>
        <strain evidence="6">Berkeley</strain>
    </source>
</reference>
<dbReference type="VEuPathDB" id="VectorBase:FBgn0034327"/>
<reference evidence="3" key="14">
    <citation type="submission" date="2020-04" db="EMBL/GenBank/DDBJ databases">
        <authorList>
            <consortium name="FlyBase"/>
        </authorList>
    </citation>
    <scope>NUCLEOTIDE SEQUENCE</scope>
</reference>
<gene>
    <name evidence="3" type="primary">Dmel\CG14505</name>
    <name evidence="3 5" type="ORF">CG14505</name>
    <name evidence="3" type="ORF">Dmel_CG14505</name>
</gene>
<dbReference type="PANTHER" id="PTHR12490:SF4">
    <property type="entry name" value="GSK3B-INTERACTING PROTEIN"/>
    <property type="match status" value="1"/>
</dbReference>
<protein>
    <submittedName>
        <fullName evidence="4">GEO08543p1</fullName>
    </submittedName>
</protein>
<evidence type="ECO:0000256" key="1">
    <source>
        <dbReference type="ARBA" id="ARBA00009571"/>
    </source>
</evidence>
<evidence type="ECO:0000313" key="4">
    <source>
        <dbReference type="EMBL" id="ANY27649.1"/>
    </source>
</evidence>
<reference evidence="3 6" key="2">
    <citation type="journal article" date="2002" name="Genome Biol.">
        <title>Finishing a whole-genome shotgun: release 3 of the Drosophila melanogaster euchromatic genome sequence.</title>
        <authorList>
            <person name="Celniker S.E."/>
            <person name="Wheeler D.A."/>
            <person name="Kronmiller B."/>
            <person name="Carlson J.W."/>
            <person name="Halpern A."/>
            <person name="Patel S."/>
            <person name="Adams M."/>
            <person name="Champe M."/>
            <person name="Dugan S.P."/>
            <person name="Frise E."/>
            <person name="Hodgson A."/>
            <person name="George R.A."/>
            <person name="Hoskins R.A."/>
            <person name="Laverty T."/>
            <person name="Muzny D.M."/>
            <person name="Nelson C.R."/>
            <person name="Pacleb J.M."/>
            <person name="Park S."/>
            <person name="Pfeiffer B.D."/>
            <person name="Richards S."/>
            <person name="Sodergren E.J."/>
            <person name="Svirskas R."/>
            <person name="Tabor P.E."/>
            <person name="Wan K."/>
            <person name="Stapleton M."/>
            <person name="Sutton G.G."/>
            <person name="Venter C."/>
            <person name="Weinstock G."/>
            <person name="Scherer S.E."/>
            <person name="Myers E.W."/>
            <person name="Gibbs R.A."/>
            <person name="Rubin G.M."/>
        </authorList>
    </citation>
    <scope>NUCLEOTIDE SEQUENCE [LARGE SCALE GENOMIC DNA]</scope>
    <source>
        <strain evidence="6">Berkeley</strain>
    </source>
</reference>
<reference evidence="3" key="11">
    <citation type="journal article" date="2015" name="G3 (Bethesda)">
        <title>Gene Model Annotations for Drosophila melanogaster: The Rule-Benders.</title>
        <authorList>
            <consortium name="FlyBase Consortium"/>
            <person name="Crosby M.A."/>
            <person name="Gramates L.S."/>
            <person name="Dos Santos G."/>
            <person name="Matthews B.B."/>
            <person name="St Pierre S.E."/>
            <person name="Zhou P."/>
            <person name="Schroeder A.J."/>
            <person name="Falls K."/>
            <person name="Emmert D.B."/>
            <person name="Russo S.M."/>
            <person name="Gelbart W.M."/>
            <person name="null"/>
        </authorList>
    </citation>
    <scope>NUCLEOTIDE SEQUENCE</scope>
</reference>
<feature type="domain" description="GSKIP" evidence="2">
    <location>
        <begin position="15"/>
        <end position="116"/>
    </location>
</feature>
<evidence type="ECO:0000259" key="2">
    <source>
        <dbReference type="Pfam" id="PF05303"/>
    </source>
</evidence>
<dbReference type="BioGRID-ORCS" id="37098">
    <property type="hits" value="0 hits in 1 CRISPR screen"/>
</dbReference>
<dbReference type="FlyBase" id="FBgn0034327">
    <property type="gene designation" value="CG14505"/>
</dbReference>
<dbReference type="PANTHER" id="PTHR12490">
    <property type="entry name" value="GSK3B-INTERACTING PROTEIN"/>
    <property type="match status" value="1"/>
</dbReference>
<evidence type="ECO:0000313" key="5">
    <source>
        <dbReference type="FlyBase" id="FBgn0034327"/>
    </source>
</evidence>
<reference evidence="3 6" key="6">
    <citation type="journal article" date="2005" name="PLoS Comput. Biol.">
        <title>Combined evidence annotation of transposable elements in genome sequences.</title>
        <authorList>
            <person name="Quesneville H."/>
            <person name="Bergman C.M."/>
            <person name="Andrieu O."/>
            <person name="Autard D."/>
            <person name="Nouaud D."/>
            <person name="Ashburner M."/>
            <person name="Anxolabehere D."/>
        </authorList>
    </citation>
    <scope>NUCLEOTIDE SEQUENCE [LARGE SCALE GENOMIC DNA]</scope>
    <source>
        <strain evidence="6">Berkeley</strain>
    </source>
</reference>
<dbReference type="Gene3D" id="3.30.2280.10">
    <property type="entry name" value="Hypothetical protein (hspc210)"/>
    <property type="match status" value="1"/>
</dbReference>
<dbReference type="RefSeq" id="NP_001246404.1">
    <property type="nucleotide sequence ID" value="NM_001259475.1"/>
</dbReference>
<dbReference type="GeneID" id="37098"/>
<dbReference type="InterPro" id="IPR007967">
    <property type="entry name" value="GSKIP_dom"/>
</dbReference>
<dbReference type="InterPro" id="IPR037395">
    <property type="entry name" value="GSKIP"/>
</dbReference>
<dbReference type="RefSeq" id="NP_001036558.1">
    <property type="nucleotide sequence ID" value="NM_001043093.2"/>
</dbReference>
<dbReference type="InterPro" id="IPR023231">
    <property type="entry name" value="GSKIP_dom_sf"/>
</dbReference>
<dbReference type="SUPFAM" id="SSF103107">
    <property type="entry name" value="Hypothetical protein c14orf129, hspc210"/>
    <property type="match status" value="1"/>
</dbReference>
<reference evidence="3 6" key="4">
    <citation type="journal article" date="2002" name="Genome Biol.">
        <title>The transposable elements of the Drosophila melanogaster euchromatin: a genomics perspective.</title>
        <authorList>
            <person name="Kaminker J.S."/>
            <person name="Bergman C.M."/>
            <person name="Kronmiller B."/>
            <person name="Carlson J."/>
            <person name="Svirskas R."/>
            <person name="Patel S."/>
            <person name="Frise E."/>
            <person name="Wheeler D.A."/>
            <person name="Lewis S.E."/>
            <person name="Rubin G.M."/>
            <person name="Ashburner M."/>
            <person name="Celniker S.E."/>
        </authorList>
    </citation>
    <scope>NUCLEOTIDE SEQUENCE [LARGE SCALE GENOMIC DNA]</scope>
    <source>
        <strain evidence="6">Berkeley</strain>
    </source>
</reference>
<proteinExistence type="evidence at transcript level"/>
<name>A0A0B4K841_DROME</name>
<dbReference type="SMR" id="A0A0B4K841"/>
<dbReference type="KEGG" id="dme:Dmel_CG14505"/>
<reference evidence="3 6" key="3">
    <citation type="journal article" date="2002" name="Genome Biol.">
        <title>Annotation of the Drosophila melanogaster euchromatic genome: a systematic review.</title>
        <authorList>
            <person name="Misra S."/>
            <person name="Crosby M.A."/>
            <person name="Mungall C.J."/>
            <person name="Matthews B.B."/>
            <person name="Campbell K.S."/>
            <person name="Hradecky P."/>
            <person name="Huang Y."/>
            <person name="Kaminker J.S."/>
            <person name="Millburn G.H."/>
            <person name="Prochnik S.E."/>
            <person name="Smith C.D."/>
            <person name="Tupy J.L."/>
            <person name="Whitfied E.J."/>
            <person name="Bayraktaroglu L."/>
            <person name="Berman B.P."/>
            <person name="Bettencourt B.R."/>
            <person name="Celniker S.E."/>
            <person name="de Grey A.D."/>
            <person name="Drysdale R.A."/>
            <person name="Harris N.L."/>
            <person name="Richter J."/>
            <person name="Russo S."/>
            <person name="Schroeder A.J."/>
            <person name="Shu S.Q."/>
            <person name="Stapleton M."/>
            <person name="Yamada C."/>
            <person name="Ashburner M."/>
            <person name="Gelbart W.M."/>
            <person name="Rubin G.M."/>
            <person name="Lewis S.E."/>
        </authorList>
    </citation>
    <scope>GENOME REANNOTATION</scope>
    <source>
        <strain evidence="6">Berkeley</strain>
    </source>
</reference>
<sequence length="119" mass="13534">MALVQSDENDFHALREAQRMVDSCQDFADHLIVAEFLPHCRGVAYINIRTLEQVIYCVQLSRAGYRIVSYEFDDVADEVANCDTVYESAHQLLAGISPLYGEKYGFGREPLGKRKEKQS</sequence>
<dbReference type="Pfam" id="PF05303">
    <property type="entry name" value="GSKIP_dom"/>
    <property type="match status" value="1"/>
</dbReference>
<reference evidence="4" key="13">
    <citation type="submission" date="2016-07" db="EMBL/GenBank/DDBJ databases">
        <authorList>
            <person name="Wan K."/>
            <person name="Booth B."/>
            <person name="Spirohn K."/>
            <person name="Hao T."/>
            <person name="Hu Y."/>
            <person name="Calderwood M."/>
            <person name="Hill D."/>
            <person name="Mohr S."/>
            <person name="Vidal M."/>
            <person name="Celniker S."/>
            <person name="Perrimon N."/>
        </authorList>
    </citation>
    <scope>NUCLEOTIDE SEQUENCE</scope>
</reference>
<organism evidence="3 6">
    <name type="scientific">Drosophila melanogaster</name>
    <name type="common">Fruit fly</name>
    <dbReference type="NCBI Taxonomy" id="7227"/>
    <lineage>
        <taxon>Eukaryota</taxon>
        <taxon>Metazoa</taxon>
        <taxon>Ecdysozoa</taxon>
        <taxon>Arthropoda</taxon>
        <taxon>Hexapoda</taxon>
        <taxon>Insecta</taxon>
        <taxon>Pterygota</taxon>
        <taxon>Neoptera</taxon>
        <taxon>Endopterygota</taxon>
        <taxon>Diptera</taxon>
        <taxon>Brachycera</taxon>
        <taxon>Muscomorpha</taxon>
        <taxon>Ephydroidea</taxon>
        <taxon>Drosophilidae</taxon>
        <taxon>Drosophila</taxon>
        <taxon>Sophophora</taxon>
    </lineage>
</organism>
<dbReference type="ExpressionAtlas" id="A0A0B4K841">
    <property type="expression patterns" value="baseline and differential"/>
</dbReference>
<dbReference type="DNASU" id="37098"/>
<dbReference type="AlphaFoldDB" id="A0A0B4K841"/>
<dbReference type="AGR" id="FB:FBgn0034327"/>
<comment type="similarity">
    <text evidence="1">Belongs to the GSKIP family.</text>
</comment>
<evidence type="ECO:0000313" key="3">
    <source>
        <dbReference type="EMBL" id="AFH08157.1"/>
    </source>
</evidence>
<reference evidence="3" key="7">
    <citation type="submission" date="2006-08" db="EMBL/GenBank/DDBJ databases">
        <authorList>
            <person name="Celniker S."/>
            <person name="Carlson J."/>
            <person name="Wan K."/>
            <person name="Frise E."/>
            <person name="Hoskins R."/>
            <person name="Park S."/>
            <person name="Svirskas R."/>
            <person name="Rubin G."/>
        </authorList>
    </citation>
    <scope>NUCLEOTIDE SEQUENCE</scope>
</reference>
<reference evidence="3 6" key="5">
    <citation type="journal article" date="2002" name="Genome Biol.">
        <title>Heterochromatic sequences in a Drosophila whole-genome shotgun assembly.</title>
        <authorList>
            <person name="Hoskins R.A."/>
            <person name="Smith C.D."/>
            <person name="Carlson J.W."/>
            <person name="Carvalho A.B."/>
            <person name="Halpern A."/>
            <person name="Kaminker J.S."/>
            <person name="Kennedy C."/>
            <person name="Mungall C.J."/>
            <person name="Sullivan B.A."/>
            <person name="Sutton G.G."/>
            <person name="Yasuhara J.C."/>
            <person name="Wakimoto B.T."/>
            <person name="Myers E.W."/>
            <person name="Celniker S.E."/>
            <person name="Rubin G.M."/>
            <person name="Karpen G.H."/>
        </authorList>
    </citation>
    <scope>NUCLEOTIDE SEQUENCE [LARGE SCALE GENOMIC DNA]</scope>
    <source>
        <strain evidence="6">Berkeley</strain>
    </source>
</reference>
<dbReference type="EMBL" id="KX531839">
    <property type="protein sequence ID" value="ANY27649.1"/>
    <property type="molecule type" value="mRNA"/>
</dbReference>
<dbReference type="OrthoDB" id="5804279at2759"/>
<dbReference type="Bgee" id="FBgn0034327">
    <property type="expression patterns" value="Expressed in mid-late elongation-stage spermatid (Drosophila) in testis and 23 other cell types or tissues"/>
</dbReference>
<reference evidence="3 6" key="1">
    <citation type="journal article" date="2000" name="Science">
        <title>The genome sequence of Drosophila melanogaster.</title>
        <authorList>
            <person name="Adams M.D."/>
            <person name="Celniker S.E."/>
            <person name="Holt R.A."/>
            <person name="Evans C.A."/>
            <person name="Gocayne J.D."/>
            <person name="Amanatides P.G."/>
            <person name="Scherer S.E."/>
            <person name="Li P.W."/>
            <person name="Hoskins R.A."/>
            <person name="Galle R.F."/>
            <person name="George R.A."/>
            <person name="Lewis S.E."/>
            <person name="Richards S."/>
            <person name="Ashburner M."/>
            <person name="Henderson S.N."/>
            <person name="Sutton G.G."/>
            <person name="Wortman J.R."/>
            <person name="Yandell M.D."/>
            <person name="Zhang Q."/>
            <person name="Chen L.X."/>
            <person name="Brandon R.C."/>
            <person name="Rogers Y.H."/>
            <person name="Blazej R.G."/>
            <person name="Champe M."/>
            <person name="Pfeiffer B.D."/>
            <person name="Wan K.H."/>
            <person name="Doyle C."/>
            <person name="Baxter E.G."/>
            <person name="Helt G."/>
            <person name="Nelson C.R."/>
            <person name="Gabor G.L."/>
            <person name="Abril J.F."/>
            <person name="Agbayani A."/>
            <person name="An H.J."/>
            <person name="Andrews-Pfannkoch C."/>
            <person name="Baldwin D."/>
            <person name="Ballew R.M."/>
            <person name="Basu A."/>
            <person name="Baxendale J."/>
            <person name="Bayraktaroglu L."/>
            <person name="Beasley E.M."/>
            <person name="Beeson K.Y."/>
            <person name="Benos P.V."/>
            <person name="Berman B.P."/>
            <person name="Bhandari D."/>
            <person name="Bolshakov S."/>
            <person name="Borkova D."/>
            <person name="Botchan M.R."/>
            <person name="Bouck J."/>
            <person name="Brokstein P."/>
            <person name="Brottier P."/>
            <person name="Burtis K.C."/>
            <person name="Busam D.A."/>
            <person name="Butler H."/>
            <person name="Cadieu E."/>
            <person name="Center A."/>
            <person name="Chandra I."/>
            <person name="Cherry J.M."/>
            <person name="Cawley S."/>
            <person name="Dahlke C."/>
            <person name="Davenport L.B."/>
            <person name="Davies P."/>
            <person name="de Pablos B."/>
            <person name="Delcher A."/>
            <person name="Deng Z."/>
            <person name="Mays A.D."/>
            <person name="Dew I."/>
            <person name="Dietz S.M."/>
            <person name="Dodson K."/>
            <person name="Doup L.E."/>
            <person name="Downes M."/>
            <person name="Dugan-Rocha S."/>
            <person name="Dunkov B.C."/>
            <person name="Dunn P."/>
            <person name="Durbin K.J."/>
            <person name="Evangelista C.C."/>
            <person name="Ferraz C."/>
            <person name="Ferriera S."/>
            <person name="Fleischmann W."/>
            <person name="Fosler C."/>
            <person name="Gabrielian A.E."/>
            <person name="Garg N.S."/>
            <person name="Gelbart W.M."/>
            <person name="Glasser K."/>
            <person name="Glodek A."/>
            <person name="Gong F."/>
            <person name="Gorrell J.H."/>
            <person name="Gu Z."/>
            <person name="Guan P."/>
            <person name="Harris M."/>
            <person name="Harris N.L."/>
            <person name="Harvey D."/>
            <person name="Heiman T.J."/>
            <person name="Hernandez J.R."/>
            <person name="Houck J."/>
            <person name="Hostin D."/>
            <person name="Houston K.A."/>
            <person name="Howland T.J."/>
            <person name="Wei M.H."/>
            <person name="Ibegwam C."/>
            <person name="Jalali M."/>
            <person name="Kalush F."/>
            <person name="Karpen G.H."/>
            <person name="Ke Z."/>
            <person name="Kennison J.A."/>
            <person name="Ketchum K.A."/>
            <person name="Kimmel B.E."/>
            <person name="Kodira C.D."/>
            <person name="Kraft C."/>
            <person name="Kravitz S."/>
            <person name="Kulp D."/>
            <person name="Lai Z."/>
            <person name="Lasko P."/>
            <person name="Lei Y."/>
            <person name="Levitsky A.A."/>
            <person name="Li J."/>
            <person name="Li Z."/>
            <person name="Liang Y."/>
            <person name="Lin X."/>
            <person name="Liu X."/>
            <person name="Mattei B."/>
            <person name="McIntosh T.C."/>
            <person name="McLeod M.P."/>
            <person name="McPherson D."/>
            <person name="Merkulov G."/>
            <person name="Milshina N.V."/>
            <person name="Mobarry C."/>
            <person name="Morris J."/>
            <person name="Moshrefi A."/>
            <person name="Mount S.M."/>
            <person name="Moy M."/>
            <person name="Murphy B."/>
            <person name="Murphy L."/>
            <person name="Muzny D.M."/>
            <person name="Nelson D.L."/>
            <person name="Nelson D.R."/>
            <person name="Nelson K.A."/>
            <person name="Nixon K."/>
            <person name="Nusskern D.R."/>
            <person name="Pacleb J.M."/>
            <person name="Palazzolo M."/>
            <person name="Pittman G.S."/>
            <person name="Pan S."/>
            <person name="Pollard J."/>
            <person name="Puri V."/>
            <person name="Reese M.G."/>
            <person name="Reinert K."/>
            <person name="Remington K."/>
            <person name="Saunders R.D."/>
            <person name="Scheeler F."/>
            <person name="Shen H."/>
            <person name="Shue B.C."/>
            <person name="Siden-Kiamos I."/>
            <person name="Simpson M."/>
            <person name="Skupski M.P."/>
            <person name="Smith T."/>
            <person name="Spier E."/>
            <person name="Spradling A.C."/>
            <person name="Stapleton M."/>
            <person name="Strong R."/>
            <person name="Sun E."/>
            <person name="Svirskas R."/>
            <person name="Tector C."/>
            <person name="Turner R."/>
            <person name="Venter E."/>
            <person name="Wang A.H."/>
            <person name="Wang X."/>
            <person name="Wang Z.Y."/>
            <person name="Wassarman D.A."/>
            <person name="Weinstock G.M."/>
            <person name="Weissenbach J."/>
            <person name="Williams S.M."/>
            <person name="WoodageT"/>
            <person name="Worley K.C."/>
            <person name="Wu D."/>
            <person name="Yang S."/>
            <person name="Yao Q.A."/>
            <person name="Ye J."/>
            <person name="Yeh R.F."/>
            <person name="Zaveri J.S."/>
            <person name="Zhan M."/>
            <person name="Zhang G."/>
            <person name="Zhao Q."/>
            <person name="Zheng L."/>
            <person name="Zheng X.H."/>
            <person name="Zhong F.N."/>
            <person name="Zhong W."/>
            <person name="Zhou X."/>
            <person name="Zhu S."/>
            <person name="Zhu X."/>
            <person name="Smith H.O."/>
            <person name="Gibbs R.A."/>
            <person name="Myers E.W."/>
            <person name="Rubin G.M."/>
            <person name="Venter J.C."/>
        </authorList>
    </citation>
    <scope>NUCLEOTIDE SEQUENCE [LARGE SCALE GENOMIC DNA]</scope>
    <source>
        <strain evidence="6">Berkeley</strain>
    </source>
</reference>
<evidence type="ECO:0000313" key="6">
    <source>
        <dbReference type="Proteomes" id="UP000000803"/>
    </source>
</evidence>
<dbReference type="OMA" id="LEQEIYC"/>
<dbReference type="Proteomes" id="UP000000803">
    <property type="component" value="Chromosome 2R"/>
</dbReference>
<dbReference type="EMBL" id="AE013599">
    <property type="protein sequence ID" value="AFH08157.1"/>
    <property type="molecule type" value="Genomic_DNA"/>
</dbReference>
<dbReference type="GO" id="GO:0060828">
    <property type="term" value="P:regulation of canonical Wnt signaling pathway"/>
    <property type="evidence" value="ECO:0007669"/>
    <property type="project" value="InterPro"/>
</dbReference>
<reference evidence="3" key="12">
    <citation type="journal article" date="2015" name="Genome Res.">
        <title>The Release 6 reference sequence of the Drosophila melanogaster genome.</title>
        <authorList>
            <person name="Hoskins R.A."/>
            <person name="Carlson J.W."/>
            <person name="Wan K.H."/>
            <person name="Park S."/>
            <person name="Mendez I."/>
            <person name="Galle S.E."/>
            <person name="Booth B.W."/>
            <person name="Pfeiffer B.D."/>
            <person name="George R.A."/>
            <person name="Svirskas R."/>
            <person name="Krzywinski M."/>
            <person name="Schein J."/>
            <person name="Accardo M.C."/>
            <person name="Damia E."/>
            <person name="Messina G."/>
            <person name="Mendez-Lago M."/>
            <person name="de Pablos B."/>
            <person name="Demakova O.V."/>
            <person name="Andreyeva E.N."/>
            <person name="Boldyreva L.V."/>
            <person name="Marra M."/>
            <person name="Carvalho A.B."/>
            <person name="Dimitri P."/>
            <person name="Villasante A."/>
            <person name="Zhimulev I.F."/>
            <person name="Rubin G.M."/>
            <person name="Karpen G.H."/>
            <person name="Celniker S.E."/>
        </authorList>
    </citation>
    <scope>NUCLEOTIDE SEQUENCE</scope>
</reference>
<reference evidence="3 6" key="8">
    <citation type="journal article" date="2007" name="Science">
        <title>The Release 5.1 annotation of Drosophila melanogaster heterochromatin.</title>
        <authorList>
            <person name="Smith C.D."/>
            <person name="Shu S."/>
            <person name="Mungall C.J."/>
            <person name="Karpen G.H."/>
        </authorList>
    </citation>
    <scope>NUCLEOTIDE SEQUENCE [LARGE SCALE GENOMIC DNA]</scope>
    <source>
        <strain evidence="6">Berkeley</strain>
    </source>
</reference>
<reference evidence="3" key="15">
    <citation type="submission" date="2020-05" db="EMBL/GenBank/DDBJ databases">
        <title>Drosophila melanogaster release 4 sequence.</title>
        <authorList>
            <consortium name="Berkeley Drosophila Genome Project"/>
            <person name="Celniker S."/>
            <person name="Carlson J."/>
            <person name="Wan K."/>
            <person name="Pfeiffer B."/>
            <person name="Frise E."/>
            <person name="George R."/>
            <person name="Hoskins R."/>
            <person name="Stapleton M."/>
            <person name="Pacleb J."/>
            <person name="Park S."/>
            <person name="Svirskas R."/>
            <person name="Smith E."/>
            <person name="Yu C."/>
            <person name="Rubin G."/>
        </authorList>
    </citation>
    <scope>NUCLEOTIDE SEQUENCE</scope>
</reference>